<proteinExistence type="inferred from homology"/>
<evidence type="ECO:0000313" key="3">
    <source>
        <dbReference type="EMBL" id="KAF2887764.1"/>
    </source>
</evidence>
<protein>
    <submittedName>
        <fullName evidence="3">Uncharacterized protein</fullName>
    </submittedName>
</protein>
<name>A0A8K0CJY7_IGNLU</name>
<dbReference type="Proteomes" id="UP000801492">
    <property type="component" value="Unassembled WGS sequence"/>
</dbReference>
<dbReference type="InterPro" id="IPR036291">
    <property type="entry name" value="NAD(P)-bd_dom_sf"/>
</dbReference>
<comment type="similarity">
    <text evidence="1">Belongs to the short-chain dehydrogenases/reductases (SDR) family.</text>
</comment>
<dbReference type="Pfam" id="PF00106">
    <property type="entry name" value="adh_short"/>
    <property type="match status" value="1"/>
</dbReference>
<gene>
    <name evidence="3" type="ORF">ILUMI_18409</name>
</gene>
<keyword evidence="4" id="KW-1185">Reference proteome</keyword>
<dbReference type="EMBL" id="VTPC01081869">
    <property type="protein sequence ID" value="KAF2887764.1"/>
    <property type="molecule type" value="Genomic_DNA"/>
</dbReference>
<dbReference type="InterPro" id="IPR002347">
    <property type="entry name" value="SDR_fam"/>
</dbReference>
<dbReference type="PANTHER" id="PTHR44229">
    <property type="entry name" value="15-HYDROXYPROSTAGLANDIN DEHYDROGENASE [NAD(+)]"/>
    <property type="match status" value="1"/>
</dbReference>
<dbReference type="AlphaFoldDB" id="A0A8K0CJY7"/>
<organism evidence="3 4">
    <name type="scientific">Ignelater luminosus</name>
    <name type="common">Cucubano</name>
    <name type="synonym">Pyrophorus luminosus</name>
    <dbReference type="NCBI Taxonomy" id="2038154"/>
    <lineage>
        <taxon>Eukaryota</taxon>
        <taxon>Metazoa</taxon>
        <taxon>Ecdysozoa</taxon>
        <taxon>Arthropoda</taxon>
        <taxon>Hexapoda</taxon>
        <taxon>Insecta</taxon>
        <taxon>Pterygota</taxon>
        <taxon>Neoptera</taxon>
        <taxon>Endopterygota</taxon>
        <taxon>Coleoptera</taxon>
        <taxon>Polyphaga</taxon>
        <taxon>Elateriformia</taxon>
        <taxon>Elateroidea</taxon>
        <taxon>Elateridae</taxon>
        <taxon>Agrypninae</taxon>
        <taxon>Pyrophorini</taxon>
        <taxon>Ignelater</taxon>
    </lineage>
</organism>
<dbReference type="PRINTS" id="PR00081">
    <property type="entry name" value="GDHRDH"/>
</dbReference>
<dbReference type="SUPFAM" id="SSF51735">
    <property type="entry name" value="NAD(P)-binding Rossmann-fold domains"/>
    <property type="match status" value="1"/>
</dbReference>
<evidence type="ECO:0000256" key="1">
    <source>
        <dbReference type="ARBA" id="ARBA00006484"/>
    </source>
</evidence>
<dbReference type="PANTHER" id="PTHR44229:SF8">
    <property type="entry name" value="ALCOHOL DEHYDROGENASE-RELATED"/>
    <property type="match status" value="1"/>
</dbReference>
<keyword evidence="2" id="KW-0560">Oxidoreductase</keyword>
<evidence type="ECO:0000313" key="4">
    <source>
        <dbReference type="Proteomes" id="UP000801492"/>
    </source>
</evidence>
<reference evidence="3" key="1">
    <citation type="submission" date="2019-08" db="EMBL/GenBank/DDBJ databases">
        <title>The genome of the North American firefly Photinus pyralis.</title>
        <authorList>
            <consortium name="Photinus pyralis genome working group"/>
            <person name="Fallon T.R."/>
            <person name="Sander Lower S.E."/>
            <person name="Weng J.-K."/>
        </authorList>
    </citation>
    <scope>NUCLEOTIDE SEQUENCE</scope>
    <source>
        <strain evidence="3">TRF0915ILg1</strain>
        <tissue evidence="3">Whole body</tissue>
    </source>
</reference>
<dbReference type="GO" id="GO:0016616">
    <property type="term" value="F:oxidoreductase activity, acting on the CH-OH group of donors, NAD or NADP as acceptor"/>
    <property type="evidence" value="ECO:0007669"/>
    <property type="project" value="TreeGrafter"/>
</dbReference>
<comment type="caution">
    <text evidence="3">The sequence shown here is derived from an EMBL/GenBank/DDBJ whole genome shotgun (WGS) entry which is preliminary data.</text>
</comment>
<dbReference type="Gene3D" id="3.40.50.720">
    <property type="entry name" value="NAD(P)-binding Rossmann-like Domain"/>
    <property type="match status" value="1"/>
</dbReference>
<sequence>MAYDLKDKIILITGGATGIGFCCIKELLRNDAQAVTIADINVKEGQEAVNKITTEFGPNRALFVKTDVTKADQLEVSICILFLAAFKETINKWKTVDVVINNAGIMNEGQWQLEISLNCVSYCLCSFFLQLHQNELCTHDTYQQNFFP</sequence>
<evidence type="ECO:0000256" key="2">
    <source>
        <dbReference type="ARBA" id="ARBA00023002"/>
    </source>
</evidence>
<dbReference type="OrthoDB" id="417891at2759"/>
<accession>A0A8K0CJY7</accession>
<dbReference type="GO" id="GO:0005737">
    <property type="term" value="C:cytoplasm"/>
    <property type="evidence" value="ECO:0007669"/>
    <property type="project" value="TreeGrafter"/>
</dbReference>